<dbReference type="VEuPathDB" id="PiroplasmaDB:BOVATA_011650"/>
<dbReference type="AlphaFoldDB" id="A0A2H6K9J3"/>
<proteinExistence type="predicted"/>
<keyword evidence="1" id="KW-1133">Transmembrane helix</keyword>
<dbReference type="EMBL" id="BDSA01000001">
    <property type="protein sequence ID" value="GBE59672.1"/>
    <property type="molecule type" value="Genomic_DNA"/>
</dbReference>
<gene>
    <name evidence="2" type="ORF">BOVATA_011650</name>
</gene>
<protein>
    <submittedName>
        <fullName evidence="2">Ribosome binding protein</fullName>
    </submittedName>
</protein>
<dbReference type="OrthoDB" id="366679at2759"/>
<dbReference type="RefSeq" id="XP_028865915.1">
    <property type="nucleotide sequence ID" value="XM_029010082.1"/>
</dbReference>
<dbReference type="GeneID" id="39873442"/>
<keyword evidence="3" id="KW-1185">Reference proteome</keyword>
<evidence type="ECO:0000256" key="1">
    <source>
        <dbReference type="SAM" id="Phobius"/>
    </source>
</evidence>
<accession>A0A2H6K9J3</accession>
<organism evidence="2 3">
    <name type="scientific">Babesia ovata</name>
    <dbReference type="NCBI Taxonomy" id="189622"/>
    <lineage>
        <taxon>Eukaryota</taxon>
        <taxon>Sar</taxon>
        <taxon>Alveolata</taxon>
        <taxon>Apicomplexa</taxon>
        <taxon>Aconoidasida</taxon>
        <taxon>Piroplasmida</taxon>
        <taxon>Babesiidae</taxon>
        <taxon>Babesia</taxon>
    </lineage>
</organism>
<evidence type="ECO:0000313" key="3">
    <source>
        <dbReference type="Proteomes" id="UP000236319"/>
    </source>
</evidence>
<dbReference type="Proteomes" id="UP000236319">
    <property type="component" value="Unassembled WGS sequence"/>
</dbReference>
<evidence type="ECO:0000313" key="2">
    <source>
        <dbReference type="EMBL" id="GBE59672.1"/>
    </source>
</evidence>
<keyword evidence="1" id="KW-0812">Transmembrane</keyword>
<keyword evidence="1" id="KW-0472">Membrane</keyword>
<reference evidence="2 3" key="1">
    <citation type="journal article" date="2017" name="BMC Genomics">
        <title>Whole-genome assembly of Babesia ovata and comparative genomics between closely related pathogens.</title>
        <authorList>
            <person name="Yamagishi J."/>
            <person name="Asada M."/>
            <person name="Hakimi H."/>
            <person name="Tanaka T.Q."/>
            <person name="Sugimoto C."/>
            <person name="Kawazu S."/>
        </authorList>
    </citation>
    <scope>NUCLEOTIDE SEQUENCE [LARGE SCALE GENOMIC DNA]</scope>
    <source>
        <strain evidence="2 3">Miyake</strain>
    </source>
</reference>
<feature type="transmembrane region" description="Helical" evidence="1">
    <location>
        <begin position="100"/>
        <end position="121"/>
    </location>
</feature>
<comment type="caution">
    <text evidence="2">The sequence shown here is derived from an EMBL/GenBank/DDBJ whole genome shotgun (WGS) entry which is preliminary data.</text>
</comment>
<name>A0A2H6K9J3_9APIC</name>
<sequence>MVHHYLSWAVYLTDRLWESLLKLHSDLERLQCSKAKPLHQCADAPPLLYRNGFTPTDGTLQPPLTCSKVIAKLKAVVAGQPIANLMTAMDLFLYNIRTPFFYTLLTLWSIATLLLAHTVLYHLDILLIRSHFVRSKASHLIDAKALLTHGRKMLSLYKDVDYFDDDLY</sequence>